<dbReference type="GO" id="GO:0050660">
    <property type="term" value="F:flavin adenine dinucleotide binding"/>
    <property type="evidence" value="ECO:0007669"/>
    <property type="project" value="InterPro"/>
</dbReference>
<dbReference type="Gene3D" id="3.30.560.10">
    <property type="entry name" value="Glucose Oxidase, domain 3"/>
    <property type="match status" value="1"/>
</dbReference>
<evidence type="ECO:0000256" key="7">
    <source>
        <dbReference type="ARBA" id="ARBA00023180"/>
    </source>
</evidence>
<dbReference type="Gene3D" id="3.50.50.60">
    <property type="entry name" value="FAD/NAD(P)-binding domain"/>
    <property type="match status" value="1"/>
</dbReference>
<evidence type="ECO:0000313" key="13">
    <source>
        <dbReference type="Proteomes" id="UP000559256"/>
    </source>
</evidence>
<evidence type="ECO:0008006" key="14">
    <source>
        <dbReference type="Google" id="ProtNLM"/>
    </source>
</evidence>
<dbReference type="InterPro" id="IPR000172">
    <property type="entry name" value="GMC_OxRdtase_N"/>
</dbReference>
<feature type="binding site" evidence="9">
    <location>
        <begin position="610"/>
        <end position="611"/>
    </location>
    <ligand>
        <name>FAD</name>
        <dbReference type="ChEBI" id="CHEBI:57692"/>
    </ligand>
</feature>
<evidence type="ECO:0000256" key="8">
    <source>
        <dbReference type="PIRSR" id="PIRSR000137-1"/>
    </source>
</evidence>
<dbReference type="SUPFAM" id="SSF51905">
    <property type="entry name" value="FAD/NAD(P)-binding domain"/>
    <property type="match status" value="1"/>
</dbReference>
<feature type="domain" description="Glucose-methanol-choline oxidoreductase C-terminal" evidence="11">
    <location>
        <begin position="491"/>
        <end position="617"/>
    </location>
</feature>
<evidence type="ECO:0000313" key="12">
    <source>
        <dbReference type="EMBL" id="KAF5347382.1"/>
    </source>
</evidence>
<keyword evidence="3" id="KW-0285">Flavoprotein</keyword>
<keyword evidence="6" id="KW-0560">Oxidoreductase</keyword>
<evidence type="ECO:0000256" key="3">
    <source>
        <dbReference type="ARBA" id="ARBA00022630"/>
    </source>
</evidence>
<dbReference type="Pfam" id="PF05199">
    <property type="entry name" value="GMC_oxred_C"/>
    <property type="match status" value="1"/>
</dbReference>
<dbReference type="AlphaFoldDB" id="A0A8H5FSQ9"/>
<evidence type="ECO:0000256" key="6">
    <source>
        <dbReference type="ARBA" id="ARBA00023002"/>
    </source>
</evidence>
<evidence type="ECO:0000256" key="9">
    <source>
        <dbReference type="PIRSR" id="PIRSR000137-2"/>
    </source>
</evidence>
<comment type="caution">
    <text evidence="12">The sequence shown here is derived from an EMBL/GenBank/DDBJ whole genome shotgun (WGS) entry which is preliminary data.</text>
</comment>
<keyword evidence="4" id="KW-0732">Signal</keyword>
<sequence>MSPLALQLTVAQSCPPTLTDAGAFALQEYDFVIIGTGPGGMTLATRLSENPSLSVAILEAGPLRVPDDNVDIPGLDARVIFTPEYDWMRGTVPTEFTAGRSIPAPRGKLVGGSSATNGMAWSRATKEEHNTFDLLNNGSGDWTWDTFLPYWRKVENIKVVLLFQFSRTRRLNFFSKLQNENATVPIPNLLSNDIVGNGGPMNISLNKVYPDSIPPYLQSIQAMNPPVPVNTKPMSGDTLGIWNTLIAVDLDTGKRNYPATSYYCTVAGRPNLHVITGAQATRVIFEKDLSPLKATGVEFSSQNSSFIVNATREVILSAGVINTPQLLELSGIGNAKLLRSLDIEVLLDMPGVGENLQEHFYIGSTWEILPNITTFDALKNPDILSQQREIFDTTGGGLLSATSSIIAYLSHRMLFDDETVQKLRDLFEDSLSKIDPATLTPLAIAQHQIQRDWLARGTIPEFEIIQINLGLVNADKSGNKSYISTNCGVQHINTTDPLASPAINGNYLSTDYDIQVLVEILKWNRRLATISPFADIIVQQTGPTPDVTSDEDLKQYIRENFSVGSHIVGTASMVPPELGGVVDTKLKVYGTTNLRVMDISVWPMELAAHPQATVFAMSERLADIIKGELY</sequence>
<organism evidence="12 13">
    <name type="scientific">Tetrapyrgos nigripes</name>
    <dbReference type="NCBI Taxonomy" id="182062"/>
    <lineage>
        <taxon>Eukaryota</taxon>
        <taxon>Fungi</taxon>
        <taxon>Dikarya</taxon>
        <taxon>Basidiomycota</taxon>
        <taxon>Agaricomycotina</taxon>
        <taxon>Agaricomycetes</taxon>
        <taxon>Agaricomycetidae</taxon>
        <taxon>Agaricales</taxon>
        <taxon>Marasmiineae</taxon>
        <taxon>Marasmiaceae</taxon>
        <taxon>Tetrapyrgos</taxon>
    </lineage>
</organism>
<evidence type="ECO:0000256" key="4">
    <source>
        <dbReference type="ARBA" id="ARBA00022729"/>
    </source>
</evidence>
<dbReference type="Pfam" id="PF00732">
    <property type="entry name" value="GMC_oxred_N"/>
    <property type="match status" value="1"/>
</dbReference>
<name>A0A8H5FSQ9_9AGAR</name>
<dbReference type="InterPro" id="IPR007867">
    <property type="entry name" value="GMC_OxRtase_C"/>
</dbReference>
<protein>
    <recommendedName>
        <fullName evidence="14">Alcohol oxidase</fullName>
    </recommendedName>
</protein>
<dbReference type="PIRSF" id="PIRSF000137">
    <property type="entry name" value="Alcohol_oxidase"/>
    <property type="match status" value="1"/>
</dbReference>
<keyword evidence="13" id="KW-1185">Reference proteome</keyword>
<dbReference type="EMBL" id="JAACJM010000095">
    <property type="protein sequence ID" value="KAF5347382.1"/>
    <property type="molecule type" value="Genomic_DNA"/>
</dbReference>
<evidence type="ECO:0000256" key="1">
    <source>
        <dbReference type="ARBA" id="ARBA00001974"/>
    </source>
</evidence>
<evidence type="ECO:0000259" key="10">
    <source>
        <dbReference type="Pfam" id="PF00732"/>
    </source>
</evidence>
<comment type="similarity">
    <text evidence="2">Belongs to the GMC oxidoreductase family.</text>
</comment>
<dbReference type="PANTHER" id="PTHR11552:SF201">
    <property type="entry name" value="GLUCOSE-METHANOL-CHOLINE OXIDOREDUCTASE N-TERMINAL DOMAIN-CONTAINING PROTEIN"/>
    <property type="match status" value="1"/>
</dbReference>
<accession>A0A8H5FSQ9</accession>
<evidence type="ECO:0000259" key="11">
    <source>
        <dbReference type="Pfam" id="PF05199"/>
    </source>
</evidence>
<dbReference type="PANTHER" id="PTHR11552">
    <property type="entry name" value="GLUCOSE-METHANOL-CHOLINE GMC OXIDOREDUCTASE"/>
    <property type="match status" value="1"/>
</dbReference>
<keyword evidence="5 9" id="KW-0274">FAD</keyword>
<evidence type="ECO:0000256" key="5">
    <source>
        <dbReference type="ARBA" id="ARBA00022827"/>
    </source>
</evidence>
<gene>
    <name evidence="12" type="ORF">D9758_011281</name>
</gene>
<proteinExistence type="inferred from homology"/>
<reference evidence="12 13" key="1">
    <citation type="journal article" date="2020" name="ISME J.">
        <title>Uncovering the hidden diversity of litter-decomposition mechanisms in mushroom-forming fungi.</title>
        <authorList>
            <person name="Floudas D."/>
            <person name="Bentzer J."/>
            <person name="Ahren D."/>
            <person name="Johansson T."/>
            <person name="Persson P."/>
            <person name="Tunlid A."/>
        </authorList>
    </citation>
    <scope>NUCLEOTIDE SEQUENCE [LARGE SCALE GENOMIC DNA]</scope>
    <source>
        <strain evidence="12 13">CBS 291.85</strain>
    </source>
</reference>
<feature type="active site" description="Proton acceptor" evidence="8">
    <location>
        <position position="609"/>
    </location>
</feature>
<feature type="domain" description="Glucose-methanol-choline oxidoreductase N-terminal" evidence="10">
    <location>
        <begin position="92"/>
        <end position="360"/>
    </location>
</feature>
<evidence type="ECO:0000256" key="2">
    <source>
        <dbReference type="ARBA" id="ARBA00010790"/>
    </source>
</evidence>
<keyword evidence="7" id="KW-0325">Glycoprotein</keyword>
<dbReference type="Proteomes" id="UP000559256">
    <property type="component" value="Unassembled WGS sequence"/>
</dbReference>
<dbReference type="InterPro" id="IPR012132">
    <property type="entry name" value="GMC_OxRdtase"/>
</dbReference>
<dbReference type="OrthoDB" id="269227at2759"/>
<comment type="cofactor">
    <cofactor evidence="1 9">
        <name>FAD</name>
        <dbReference type="ChEBI" id="CHEBI:57692"/>
    </cofactor>
</comment>
<dbReference type="GO" id="GO:0016614">
    <property type="term" value="F:oxidoreductase activity, acting on CH-OH group of donors"/>
    <property type="evidence" value="ECO:0007669"/>
    <property type="project" value="InterPro"/>
</dbReference>
<dbReference type="SUPFAM" id="SSF54373">
    <property type="entry name" value="FAD-linked reductases, C-terminal domain"/>
    <property type="match status" value="1"/>
</dbReference>
<feature type="active site" description="Proton donor" evidence="8">
    <location>
        <position position="566"/>
    </location>
</feature>
<dbReference type="InterPro" id="IPR036188">
    <property type="entry name" value="FAD/NAD-bd_sf"/>
</dbReference>